<evidence type="ECO:0000256" key="1">
    <source>
        <dbReference type="ARBA" id="ARBA00023015"/>
    </source>
</evidence>
<dbReference type="PRINTS" id="PR00033">
    <property type="entry name" value="HTHASNC"/>
</dbReference>
<dbReference type="InterPro" id="IPR036390">
    <property type="entry name" value="WH_DNA-bd_sf"/>
</dbReference>
<feature type="domain" description="HTH asnC-type" evidence="4">
    <location>
        <begin position="20"/>
        <end position="81"/>
    </location>
</feature>
<accession>A0A1G6ZUJ7</accession>
<dbReference type="InterPro" id="IPR019887">
    <property type="entry name" value="Tscrpt_reg_AsnC/Lrp_C"/>
</dbReference>
<dbReference type="GO" id="GO:0043200">
    <property type="term" value="P:response to amino acid"/>
    <property type="evidence" value="ECO:0007669"/>
    <property type="project" value="TreeGrafter"/>
</dbReference>
<gene>
    <name evidence="5" type="ORF">SAMN05421636_103113</name>
</gene>
<dbReference type="InterPro" id="IPR000485">
    <property type="entry name" value="AsnC-type_HTH_dom"/>
</dbReference>
<evidence type="ECO:0000256" key="3">
    <source>
        <dbReference type="ARBA" id="ARBA00023163"/>
    </source>
</evidence>
<dbReference type="InterPro" id="IPR019888">
    <property type="entry name" value="Tscrpt_reg_AsnC-like"/>
</dbReference>
<dbReference type="SUPFAM" id="SSF54909">
    <property type="entry name" value="Dimeric alpha+beta barrel"/>
    <property type="match status" value="1"/>
</dbReference>
<keyword evidence="6" id="KW-1185">Reference proteome</keyword>
<keyword evidence="2" id="KW-0238">DNA-binding</keyword>
<organism evidence="5 6">
    <name type="scientific">Pricia antarctica</name>
    <dbReference type="NCBI Taxonomy" id="641691"/>
    <lineage>
        <taxon>Bacteria</taxon>
        <taxon>Pseudomonadati</taxon>
        <taxon>Bacteroidota</taxon>
        <taxon>Flavobacteriia</taxon>
        <taxon>Flavobacteriales</taxon>
        <taxon>Flavobacteriaceae</taxon>
        <taxon>Pricia</taxon>
    </lineage>
</organism>
<dbReference type="STRING" id="641691.SAMN05421636_103113"/>
<evidence type="ECO:0000256" key="2">
    <source>
        <dbReference type="ARBA" id="ARBA00023125"/>
    </source>
</evidence>
<dbReference type="InterPro" id="IPR011008">
    <property type="entry name" value="Dimeric_a/b-barrel"/>
</dbReference>
<dbReference type="Pfam" id="PF01037">
    <property type="entry name" value="AsnC_trans_reg"/>
    <property type="match status" value="1"/>
</dbReference>
<evidence type="ECO:0000313" key="5">
    <source>
        <dbReference type="EMBL" id="SDE06464.1"/>
    </source>
</evidence>
<keyword evidence="1" id="KW-0805">Transcription regulation</keyword>
<dbReference type="PANTHER" id="PTHR30154:SF34">
    <property type="entry name" value="TRANSCRIPTIONAL REGULATOR AZLB"/>
    <property type="match status" value="1"/>
</dbReference>
<proteinExistence type="predicted"/>
<dbReference type="Gene3D" id="3.30.70.920">
    <property type="match status" value="1"/>
</dbReference>
<sequence length="172" mass="19922">MANDFVQVVKIQKVRMRDKLDLIDHQILTLLSDDAQMPYTEVAKRAGISPGTVHMRTRKMKDLGIIKGATLTLDYSKMGWKMTVFLGIFLRESNLYKVVMEELSKVREVVKIHHSTGKYDIFIKLHARDSLHYRNLYQESILTIDGIRGIESFMSVEENMSRHISFTTQDSK</sequence>
<dbReference type="InterPro" id="IPR011991">
    <property type="entry name" value="ArsR-like_HTH"/>
</dbReference>
<dbReference type="GO" id="GO:0043565">
    <property type="term" value="F:sequence-specific DNA binding"/>
    <property type="evidence" value="ECO:0007669"/>
    <property type="project" value="InterPro"/>
</dbReference>
<evidence type="ECO:0000259" key="4">
    <source>
        <dbReference type="PROSITE" id="PS50956"/>
    </source>
</evidence>
<dbReference type="GO" id="GO:0006355">
    <property type="term" value="P:regulation of DNA-templated transcription"/>
    <property type="evidence" value="ECO:0007669"/>
    <property type="project" value="UniProtKB-ARBA"/>
</dbReference>
<dbReference type="PANTHER" id="PTHR30154">
    <property type="entry name" value="LEUCINE-RESPONSIVE REGULATORY PROTEIN"/>
    <property type="match status" value="1"/>
</dbReference>
<dbReference type="SMART" id="SM00344">
    <property type="entry name" value="HTH_ASNC"/>
    <property type="match status" value="1"/>
</dbReference>
<dbReference type="Proteomes" id="UP000199109">
    <property type="component" value="Unassembled WGS sequence"/>
</dbReference>
<dbReference type="Gene3D" id="1.10.10.10">
    <property type="entry name" value="Winged helix-like DNA-binding domain superfamily/Winged helix DNA-binding domain"/>
    <property type="match status" value="1"/>
</dbReference>
<dbReference type="EMBL" id="FNAO01000003">
    <property type="protein sequence ID" value="SDE06464.1"/>
    <property type="molecule type" value="Genomic_DNA"/>
</dbReference>
<dbReference type="PROSITE" id="PS50956">
    <property type="entry name" value="HTH_ASNC_2"/>
    <property type="match status" value="1"/>
</dbReference>
<dbReference type="InterPro" id="IPR036388">
    <property type="entry name" value="WH-like_DNA-bd_sf"/>
</dbReference>
<dbReference type="GO" id="GO:0005829">
    <property type="term" value="C:cytosol"/>
    <property type="evidence" value="ECO:0007669"/>
    <property type="project" value="TreeGrafter"/>
</dbReference>
<keyword evidence="3" id="KW-0804">Transcription</keyword>
<dbReference type="Pfam" id="PF13412">
    <property type="entry name" value="HTH_24"/>
    <property type="match status" value="1"/>
</dbReference>
<reference evidence="5 6" key="1">
    <citation type="submission" date="2016-10" db="EMBL/GenBank/DDBJ databases">
        <authorList>
            <person name="de Groot N.N."/>
        </authorList>
    </citation>
    <scope>NUCLEOTIDE SEQUENCE [LARGE SCALE GENOMIC DNA]</scope>
    <source>
        <strain evidence="5 6">DSM 23421</strain>
    </source>
</reference>
<name>A0A1G6ZUJ7_9FLAO</name>
<evidence type="ECO:0000313" key="6">
    <source>
        <dbReference type="Proteomes" id="UP000199109"/>
    </source>
</evidence>
<dbReference type="CDD" id="cd00090">
    <property type="entry name" value="HTH_ARSR"/>
    <property type="match status" value="1"/>
</dbReference>
<dbReference type="AlphaFoldDB" id="A0A1G6ZUJ7"/>
<protein>
    <submittedName>
        <fullName evidence="5">Lrp/AsnC family transcriptional regulator, regulator for asnA, asnC and gidA</fullName>
    </submittedName>
</protein>
<dbReference type="SUPFAM" id="SSF46785">
    <property type="entry name" value="Winged helix' DNA-binding domain"/>
    <property type="match status" value="1"/>
</dbReference>